<comment type="caution">
    <text evidence="1">The sequence shown here is derived from an EMBL/GenBank/DDBJ whole genome shotgun (WGS) entry which is preliminary data.</text>
</comment>
<accession>A0ABU4JTQ2</accession>
<reference evidence="1 2" key="1">
    <citation type="submission" date="2023-04" db="EMBL/GenBank/DDBJ databases">
        <title>Clostridium tannerae sp. nov., isolated from the fecal material of an alpaca.</title>
        <authorList>
            <person name="Miller S."/>
            <person name="Hendry M."/>
            <person name="King J."/>
            <person name="Sankaranarayanan K."/>
            <person name="Lawson P.A."/>
        </authorList>
    </citation>
    <scope>NUCLEOTIDE SEQUENCE [LARGE SCALE GENOMIC DNA]</scope>
    <source>
        <strain evidence="1 2">A1-XYC3</strain>
    </source>
</reference>
<dbReference type="Proteomes" id="UP001281656">
    <property type="component" value="Unassembled WGS sequence"/>
</dbReference>
<dbReference type="EMBL" id="JARUJP010000008">
    <property type="protein sequence ID" value="MDW8801314.1"/>
    <property type="molecule type" value="Genomic_DNA"/>
</dbReference>
<gene>
    <name evidence="1" type="ORF">P8V03_09120</name>
</gene>
<proteinExistence type="predicted"/>
<name>A0ABU4JTQ2_9CLOT</name>
<evidence type="ECO:0000313" key="1">
    <source>
        <dbReference type="EMBL" id="MDW8801314.1"/>
    </source>
</evidence>
<sequence length="280" mass="33657">MIKIKFHANWCSDYEIREHFNRCTINNDYTWKNLFITLDDDYDFFVIMNHPQHNNFPPSKTIVFQCEPESTRMCWGNFYKPDSKAFFRVYDTEHNHNVDKWFIGLNYQQLLNGNFSKNKVMSGIVSGIYNLEGHVDRFNFLKYLDRLPFYEHFGKGDLGFLKSFKGYLPNKEDGLVSYRYHFNAENVYEKNYFTEKIIDPILCECLCFYDGCPNIEEFIDSRAYIKINLKKPDESLETIKWSIENNEYEKRIPFIKKEKEKLMNELNPLNIIYKIIRGEL</sequence>
<dbReference type="InterPro" id="IPR038577">
    <property type="entry name" value="GT10-like_C_sf"/>
</dbReference>
<evidence type="ECO:0008006" key="3">
    <source>
        <dbReference type="Google" id="ProtNLM"/>
    </source>
</evidence>
<keyword evidence="2" id="KW-1185">Reference proteome</keyword>
<dbReference type="Gene3D" id="3.40.50.11660">
    <property type="entry name" value="Glycosyl transferase family 10, C-terminal domain"/>
    <property type="match status" value="1"/>
</dbReference>
<dbReference type="RefSeq" id="WP_318797938.1">
    <property type="nucleotide sequence ID" value="NZ_JARUJP010000008.1"/>
</dbReference>
<evidence type="ECO:0000313" key="2">
    <source>
        <dbReference type="Proteomes" id="UP001281656"/>
    </source>
</evidence>
<dbReference type="SUPFAM" id="SSF53756">
    <property type="entry name" value="UDP-Glycosyltransferase/glycogen phosphorylase"/>
    <property type="match status" value="1"/>
</dbReference>
<protein>
    <recommendedName>
        <fullName evidence="3">Glycosyl transferase</fullName>
    </recommendedName>
</protein>
<organism evidence="1 2">
    <name type="scientific">Clostridium tanneri</name>
    <dbReference type="NCBI Taxonomy" id="3037988"/>
    <lineage>
        <taxon>Bacteria</taxon>
        <taxon>Bacillati</taxon>
        <taxon>Bacillota</taxon>
        <taxon>Clostridia</taxon>
        <taxon>Eubacteriales</taxon>
        <taxon>Clostridiaceae</taxon>
        <taxon>Clostridium</taxon>
    </lineage>
</organism>